<dbReference type="GO" id="GO:0005737">
    <property type="term" value="C:cytoplasm"/>
    <property type="evidence" value="ECO:0007669"/>
    <property type="project" value="TreeGrafter"/>
</dbReference>
<dbReference type="Gene3D" id="1.10.390.10">
    <property type="entry name" value="Neutral Protease Domain 2"/>
    <property type="match status" value="1"/>
</dbReference>
<dbReference type="GO" id="GO:0008270">
    <property type="term" value="F:zinc ion binding"/>
    <property type="evidence" value="ECO:0007669"/>
    <property type="project" value="InterPro"/>
</dbReference>
<organism evidence="3 4">
    <name type="scientific">Aquimarina aggregata</name>
    <dbReference type="NCBI Taxonomy" id="1642818"/>
    <lineage>
        <taxon>Bacteria</taxon>
        <taxon>Pseudomonadati</taxon>
        <taxon>Bacteroidota</taxon>
        <taxon>Flavobacteriia</taxon>
        <taxon>Flavobacteriales</taxon>
        <taxon>Flavobacteriaceae</taxon>
        <taxon>Aquimarina</taxon>
    </lineage>
</organism>
<dbReference type="EMBL" id="LQRT01000024">
    <property type="protein sequence ID" value="KZS39876.1"/>
    <property type="molecule type" value="Genomic_DNA"/>
</dbReference>
<feature type="transmembrane region" description="Helical" evidence="1">
    <location>
        <begin position="18"/>
        <end position="36"/>
    </location>
</feature>
<dbReference type="GO" id="GO:0042277">
    <property type="term" value="F:peptide binding"/>
    <property type="evidence" value="ECO:0007669"/>
    <property type="project" value="TreeGrafter"/>
</dbReference>
<protein>
    <recommendedName>
        <fullName evidence="2">Peptidase M1 membrane alanine aminopeptidase domain-containing protein</fullName>
    </recommendedName>
</protein>
<dbReference type="GO" id="GO:0043171">
    <property type="term" value="P:peptide catabolic process"/>
    <property type="evidence" value="ECO:0007669"/>
    <property type="project" value="TreeGrafter"/>
</dbReference>
<dbReference type="InterPro" id="IPR050344">
    <property type="entry name" value="Peptidase_M1_aminopeptidases"/>
</dbReference>
<feature type="transmembrane region" description="Helical" evidence="1">
    <location>
        <begin position="365"/>
        <end position="381"/>
    </location>
</feature>
<dbReference type="AlphaFoldDB" id="A0A162F9I2"/>
<dbReference type="STRING" id="1642818.AWE51_09530"/>
<feature type="transmembrane region" description="Helical" evidence="1">
    <location>
        <begin position="475"/>
        <end position="492"/>
    </location>
</feature>
<proteinExistence type="predicted"/>
<name>A0A162F9I2_9FLAO</name>
<feature type="transmembrane region" description="Helical" evidence="1">
    <location>
        <begin position="325"/>
        <end position="345"/>
    </location>
</feature>
<reference evidence="3 4" key="1">
    <citation type="submission" date="2016-01" db="EMBL/GenBank/DDBJ databases">
        <title>The draft genome sequence of Aquimarina sp. RZW4-3-2.</title>
        <authorList>
            <person name="Wang Y."/>
        </authorList>
    </citation>
    <scope>NUCLEOTIDE SEQUENCE [LARGE SCALE GENOMIC DNA]</scope>
    <source>
        <strain evidence="3 4">RZW4-3-2</strain>
    </source>
</reference>
<evidence type="ECO:0000259" key="2">
    <source>
        <dbReference type="Pfam" id="PF01433"/>
    </source>
</evidence>
<evidence type="ECO:0000313" key="4">
    <source>
        <dbReference type="Proteomes" id="UP000076715"/>
    </source>
</evidence>
<comment type="caution">
    <text evidence="3">The sequence shown here is derived from an EMBL/GenBank/DDBJ whole genome shotgun (WGS) entry which is preliminary data.</text>
</comment>
<dbReference type="PANTHER" id="PTHR11533:SF174">
    <property type="entry name" value="PUROMYCIN-SENSITIVE AMINOPEPTIDASE-RELATED"/>
    <property type="match status" value="1"/>
</dbReference>
<feature type="transmembrane region" description="Helical" evidence="1">
    <location>
        <begin position="106"/>
        <end position="134"/>
    </location>
</feature>
<keyword evidence="1" id="KW-0472">Membrane</keyword>
<evidence type="ECO:0000313" key="3">
    <source>
        <dbReference type="EMBL" id="KZS39876.1"/>
    </source>
</evidence>
<dbReference type="InterPro" id="IPR027268">
    <property type="entry name" value="Peptidase_M4/M1_CTD_sf"/>
</dbReference>
<dbReference type="GO" id="GO:0005615">
    <property type="term" value="C:extracellular space"/>
    <property type="evidence" value="ECO:0007669"/>
    <property type="project" value="TreeGrafter"/>
</dbReference>
<dbReference type="Pfam" id="PF01433">
    <property type="entry name" value="Peptidase_M1"/>
    <property type="match status" value="1"/>
</dbReference>
<keyword evidence="4" id="KW-1185">Reference proteome</keyword>
<keyword evidence="1" id="KW-1133">Transmembrane helix</keyword>
<dbReference type="SUPFAM" id="SSF55486">
    <property type="entry name" value="Metalloproteases ('zincins'), catalytic domain"/>
    <property type="match status" value="1"/>
</dbReference>
<dbReference type="PANTHER" id="PTHR11533">
    <property type="entry name" value="PROTEASE M1 ZINC METALLOPROTEASE"/>
    <property type="match status" value="1"/>
</dbReference>
<feature type="domain" description="Peptidase M1 membrane alanine aminopeptidase" evidence="2">
    <location>
        <begin position="867"/>
        <end position="1078"/>
    </location>
</feature>
<feature type="transmembrane region" description="Helical" evidence="1">
    <location>
        <begin position="527"/>
        <end position="548"/>
    </location>
</feature>
<dbReference type="GO" id="GO:0070006">
    <property type="term" value="F:metalloaminopeptidase activity"/>
    <property type="evidence" value="ECO:0007669"/>
    <property type="project" value="TreeGrafter"/>
</dbReference>
<feature type="transmembrane region" description="Helical" evidence="1">
    <location>
        <begin position="180"/>
        <end position="199"/>
    </location>
</feature>
<sequence length="1192" mass="137070">MFKNFFLSELKYTLKQPLVYIMLLLMTLMVFGATASDNIQIGGAVGNIYKNSPNIITQYTAIMTIFGLMIATAFFNNAALRDHNNGFNEILFSTPLSKSGYFFGRFFGGLLLSTIPMLGVFLGSILGTLLAPIFGWTDADRFGSFYLETFINNYALFILPNMFFAGTIIYTMAHKWKSTVVSFVGALIIIIAYIVSGTLTSDIDNETIAALTDVFGIRTYSIDTKYFTPVEKNSISPSFSGILFQNRLLWTCIGIIILLLSYFSFSFKEKNKKVKTTGKEKEIENRSFSLPNMIPQFSVKTEWVQFKSFFYTNFLSIVKSVTFKILFLFSAIILISDLLGGFEYFGLKSYPLTYKLIDSINDNTSLFTVIILVFFSGELVWRDRDSKINEVVDATAHTSFISLAAKAFSLVGITIILQVFFVICGVLFQLSNGFTRIELDVYFLDFLYSNLPIYIIWSGVMIMIQVVLNNKYLGYFISILVIFVWGIMLNIFDIESNMLTIGAGPSLQYSDMNAFGPGLKGALWFNFYWILFSLLSLFIAGAVWSRGVMSSLMNRIKIAKKQVPKTYRLWIIAILGLWVFVAGFVYYNTQVLNPYKTSDQEEALAAEYEKKYKKYKNIKIPKVTGVNYFIDIYPNKRNVDTKAIVTLTNENKTPLDSIHFNMDNQWDTTFKIPQSELVYEDQDFGYLIYKLKIPLQPNQTIEIEINNNYRTKGFTDDRGNTRIIQNGTFLNNFQILPGLGYNENAELSEKSARKKYGLPPKVRTPKLQKGPTQYHMNNYLTNGRSDYINVETIISTAGDQIAIAPGSLNKKWIEDGRNYYHYKSDQASQNFYSFISARYEIATRKWNGIDIEIYYDAKHSDNVEMMLDATQRSLEYYTKNFGPYYHKQCRIIEFPRYASFAQAFPGTMPYSESIGFVINLEDETDNNVVDAVIAHEMGHQWWAHQVVGANMQGGTMMSESFAEYSSLMTLKSIAETPMKMRKFLKYDHDRYLRGRSTEIEKELALYKVENQGYIHYGKGSVILYALQDYIGEEKVNKAMKEFLNEFKYQHPPYPSSLDFMEYLEPKVPDSLKYIIKDWFKEITLYDNRIKESSYKKLDNGKYEVSMTVESYKIKSDSLGNETKVPINDWIDIGVFADTDEEKLVYEKRVKINKNETNFVFEINDQPIKAAIDPKKLLIDRVYDDNIKNINEE</sequence>
<feature type="transmembrane region" description="Helical" evidence="1">
    <location>
        <begin position="569"/>
        <end position="587"/>
    </location>
</feature>
<keyword evidence="1" id="KW-0812">Transmembrane</keyword>
<feature type="transmembrane region" description="Helical" evidence="1">
    <location>
        <begin position="248"/>
        <end position="265"/>
    </location>
</feature>
<dbReference type="Proteomes" id="UP000076715">
    <property type="component" value="Unassembled WGS sequence"/>
</dbReference>
<dbReference type="InterPro" id="IPR014782">
    <property type="entry name" value="Peptidase_M1_dom"/>
</dbReference>
<accession>A0A162F9I2</accession>
<dbReference type="GO" id="GO:0016020">
    <property type="term" value="C:membrane"/>
    <property type="evidence" value="ECO:0007669"/>
    <property type="project" value="TreeGrafter"/>
</dbReference>
<gene>
    <name evidence="3" type="ORF">AWE51_09530</name>
</gene>
<feature type="transmembrane region" description="Helical" evidence="1">
    <location>
        <begin position="407"/>
        <end position="431"/>
    </location>
</feature>
<evidence type="ECO:0000256" key="1">
    <source>
        <dbReference type="SAM" id="Phobius"/>
    </source>
</evidence>
<dbReference type="OrthoDB" id="100605at2"/>
<feature type="transmembrane region" description="Helical" evidence="1">
    <location>
        <begin position="154"/>
        <end position="173"/>
    </location>
</feature>
<feature type="transmembrane region" description="Helical" evidence="1">
    <location>
        <begin position="56"/>
        <end position="75"/>
    </location>
</feature>
<feature type="transmembrane region" description="Helical" evidence="1">
    <location>
        <begin position="451"/>
        <end position="468"/>
    </location>
</feature>
<dbReference type="RefSeq" id="WP_066315834.1">
    <property type="nucleotide sequence ID" value="NZ_LQRT01000024.1"/>
</dbReference>